<dbReference type="InterPro" id="IPR004498">
    <property type="entry name" value="Ribosomal_PrmA_MeTrfase"/>
</dbReference>
<dbReference type="KEGG" id="hsc:HVS_11250"/>
<evidence type="ECO:0000256" key="1">
    <source>
        <dbReference type="ARBA" id="ARBA00009741"/>
    </source>
</evidence>
<keyword evidence="3 6" id="KW-0489">Methyltransferase</keyword>
<comment type="function">
    <text evidence="6">Methylates ribosomal protein L11.</text>
</comment>
<dbReference type="PIRSF" id="PIRSF000401">
    <property type="entry name" value="RPL11_MTase"/>
    <property type="match status" value="1"/>
</dbReference>
<name>A0A2K9EDC8_9FIRM</name>
<dbReference type="Pfam" id="PF06325">
    <property type="entry name" value="PrmA"/>
    <property type="match status" value="1"/>
</dbReference>
<evidence type="ECO:0000313" key="7">
    <source>
        <dbReference type="EMBL" id="AUG58144.1"/>
    </source>
</evidence>
<comment type="subcellular location">
    <subcellularLocation>
        <location evidence="6">Cytoplasm</location>
    </subcellularLocation>
</comment>
<evidence type="ECO:0000256" key="6">
    <source>
        <dbReference type="HAMAP-Rule" id="MF_00735"/>
    </source>
</evidence>
<sequence>MKWYEVIIKTTEEAQDAICEMLSSIGAAGSSIEDPNEIKREILKKDSLDYADEEFINTLGNTVVIKSYFSQEKDISKIVDLINEKLLFIKKFLDTGEGFAGYFEVDEEDWSTSWKKYYKPFHISDKMVIKPSWEVYYKKDDEIVIELDPGMAFGTGTHETTSMCAMLLEKYTNKGDRVIDVGCGSGILSIIASKLGASHVTALDIDEVAVKITKENSIINKVENVHAVKGVLTDIEKIKSDLIVANIIADVITGLSSDIPFYLKEGGIFITSGIIKERKQEVIDEYRKKAFTLEEVLEQGEWVAIVFRCPNSL</sequence>
<dbReference type="Gene3D" id="3.40.50.150">
    <property type="entry name" value="Vaccinia Virus protein VP39"/>
    <property type="match status" value="1"/>
</dbReference>
<dbReference type="PANTHER" id="PTHR43648:SF1">
    <property type="entry name" value="ELECTRON TRANSFER FLAVOPROTEIN BETA SUBUNIT LYSINE METHYLTRANSFERASE"/>
    <property type="match status" value="1"/>
</dbReference>
<comment type="similarity">
    <text evidence="1 6">Belongs to the methyltransferase superfamily. PrmA family.</text>
</comment>
<keyword evidence="2 6" id="KW-0963">Cytoplasm</keyword>
<evidence type="ECO:0000313" key="10">
    <source>
        <dbReference type="Proteomes" id="UP000239720"/>
    </source>
</evidence>
<feature type="binding site" evidence="6">
    <location>
        <position position="182"/>
    </location>
    <ligand>
        <name>S-adenosyl-L-methionine</name>
        <dbReference type="ChEBI" id="CHEBI:59789"/>
    </ligand>
</feature>
<dbReference type="GO" id="GO:0032259">
    <property type="term" value="P:methylation"/>
    <property type="evidence" value="ECO:0007669"/>
    <property type="project" value="UniProtKB-KW"/>
</dbReference>
<dbReference type="InterPro" id="IPR029063">
    <property type="entry name" value="SAM-dependent_MTases_sf"/>
</dbReference>
<dbReference type="GO" id="GO:0005840">
    <property type="term" value="C:ribosome"/>
    <property type="evidence" value="ECO:0007669"/>
    <property type="project" value="UniProtKB-KW"/>
</dbReference>
<keyword evidence="7" id="KW-0689">Ribosomal protein</keyword>
<reference evidence="7 9" key="1">
    <citation type="submission" date="2017-12" db="EMBL/GenBank/DDBJ databases">
        <title>Complete genome sequence of Herbivorax saccincola GGR1, a novel Cellulosome-producing hydrolytic bacterium in a thermophilic biogas plant, established by Illumina and Nanopore MinION sequencing.</title>
        <authorList>
            <person name="Pechtl A."/>
            <person name="Ruckert C."/>
            <person name="Koeck D.E."/>
            <person name="Maus I."/>
            <person name="Winkler A."/>
            <person name="Kalinowski J."/>
            <person name="Puhler A."/>
            <person name="Schwarz W.W."/>
            <person name="Zverlov V.V."/>
            <person name="Schluter A."/>
            <person name="Liebl W."/>
        </authorList>
    </citation>
    <scope>NUCLEOTIDE SEQUENCE [LARGE SCALE GENOMIC DNA]</scope>
    <source>
        <strain evidence="7">GGR1</strain>
        <strain evidence="9">SR1</strain>
    </source>
</reference>
<dbReference type="NCBIfam" id="TIGR00406">
    <property type="entry name" value="prmA"/>
    <property type="match status" value="1"/>
</dbReference>
<dbReference type="PANTHER" id="PTHR43648">
    <property type="entry name" value="ELECTRON TRANSFER FLAVOPROTEIN BETA SUBUNIT LYSINE METHYLTRANSFERASE"/>
    <property type="match status" value="1"/>
</dbReference>
<dbReference type="EMBL" id="CP025197">
    <property type="protein sequence ID" value="AUG58144.1"/>
    <property type="molecule type" value="Genomic_DNA"/>
</dbReference>
<evidence type="ECO:0000313" key="9">
    <source>
        <dbReference type="Proteomes" id="UP000233534"/>
    </source>
</evidence>
<protein>
    <recommendedName>
        <fullName evidence="6">Ribosomal protein L11 methyltransferase</fullName>
        <shortName evidence="6">L11 Mtase</shortName>
        <ecNumber evidence="6">2.1.1.-</ecNumber>
    </recommendedName>
</protein>
<dbReference type="GO" id="GO:0005737">
    <property type="term" value="C:cytoplasm"/>
    <property type="evidence" value="ECO:0007669"/>
    <property type="project" value="UniProtKB-SubCell"/>
</dbReference>
<dbReference type="Proteomes" id="UP000233534">
    <property type="component" value="Chromosome"/>
</dbReference>
<feature type="binding site" evidence="6">
    <location>
        <position position="246"/>
    </location>
    <ligand>
        <name>S-adenosyl-L-methionine</name>
        <dbReference type="ChEBI" id="CHEBI:59789"/>
    </ligand>
</feature>
<accession>A0A2K9EDC8</accession>
<dbReference type="InterPro" id="IPR050078">
    <property type="entry name" value="Ribosomal_L11_MeTrfase_PrmA"/>
</dbReference>
<feature type="binding site" evidence="6">
    <location>
        <position position="161"/>
    </location>
    <ligand>
        <name>S-adenosyl-L-methionine</name>
        <dbReference type="ChEBI" id="CHEBI:59789"/>
    </ligand>
</feature>
<dbReference type="OrthoDB" id="9785995at2"/>
<evidence type="ECO:0000313" key="8">
    <source>
        <dbReference type="EMBL" id="PQQ68025.1"/>
    </source>
</evidence>
<dbReference type="AlphaFoldDB" id="A0A2K9EDC8"/>
<evidence type="ECO:0000256" key="4">
    <source>
        <dbReference type="ARBA" id="ARBA00022679"/>
    </source>
</evidence>
<dbReference type="Proteomes" id="UP000239720">
    <property type="component" value="Unassembled WGS sequence"/>
</dbReference>
<evidence type="ECO:0000256" key="3">
    <source>
        <dbReference type="ARBA" id="ARBA00022603"/>
    </source>
</evidence>
<comment type="catalytic activity">
    <reaction evidence="6">
        <text>L-lysyl-[protein] + 3 S-adenosyl-L-methionine = N(6),N(6),N(6)-trimethyl-L-lysyl-[protein] + 3 S-adenosyl-L-homocysteine + 3 H(+)</text>
        <dbReference type="Rhea" id="RHEA:54192"/>
        <dbReference type="Rhea" id="RHEA-COMP:9752"/>
        <dbReference type="Rhea" id="RHEA-COMP:13826"/>
        <dbReference type="ChEBI" id="CHEBI:15378"/>
        <dbReference type="ChEBI" id="CHEBI:29969"/>
        <dbReference type="ChEBI" id="CHEBI:57856"/>
        <dbReference type="ChEBI" id="CHEBI:59789"/>
        <dbReference type="ChEBI" id="CHEBI:61961"/>
    </reaction>
</comment>
<evidence type="ECO:0000256" key="5">
    <source>
        <dbReference type="ARBA" id="ARBA00022691"/>
    </source>
</evidence>
<proteinExistence type="inferred from homology"/>
<dbReference type="RefSeq" id="WP_101302341.1">
    <property type="nucleotide sequence ID" value="NZ_CP025197.1"/>
</dbReference>
<reference evidence="8 10" key="2">
    <citation type="journal article" date="2018" name="Syst. Appl. Microbiol.">
        <title>Characterization and high-quality draft genome sequence of Herbivorax saccincola A7, an anaerobic, alkaliphilic, thermophilic, cellulolytic, and xylanolytic bacterium.</title>
        <authorList>
            <person name="Aikawa S."/>
            <person name="Baramee S."/>
            <person name="Sermsathanaswadi J."/>
            <person name="Thianheng P."/>
            <person name="Tachaapaikoon C."/>
            <person name="Shikata A."/>
            <person name="Waeonukul R."/>
            <person name="Pason P."/>
            <person name="Ratanakhanokchai K."/>
            <person name="Kosugi A."/>
        </authorList>
    </citation>
    <scope>NUCLEOTIDE SEQUENCE [LARGE SCALE GENOMIC DNA]</scope>
    <source>
        <strain evidence="8 10">A7</strain>
    </source>
</reference>
<dbReference type="EC" id="2.1.1.-" evidence="6"/>
<evidence type="ECO:0000256" key="2">
    <source>
        <dbReference type="ARBA" id="ARBA00022490"/>
    </source>
</evidence>
<keyword evidence="7" id="KW-0687">Ribonucleoprotein</keyword>
<gene>
    <name evidence="6 7" type="primary">prmA</name>
    <name evidence="8" type="ORF">B9R14_15465</name>
    <name evidence="7" type="ORF">HVS_11250</name>
</gene>
<dbReference type="EMBL" id="NEMB01000003">
    <property type="protein sequence ID" value="PQQ68025.1"/>
    <property type="molecule type" value="Genomic_DNA"/>
</dbReference>
<dbReference type="SUPFAM" id="SSF53335">
    <property type="entry name" value="S-adenosyl-L-methionine-dependent methyltransferases"/>
    <property type="match status" value="1"/>
</dbReference>
<organism evidence="7 9">
    <name type="scientific">Acetivibrio saccincola</name>
    <dbReference type="NCBI Taxonomy" id="1677857"/>
    <lineage>
        <taxon>Bacteria</taxon>
        <taxon>Bacillati</taxon>
        <taxon>Bacillota</taxon>
        <taxon>Clostridia</taxon>
        <taxon>Eubacteriales</taxon>
        <taxon>Oscillospiraceae</taxon>
        <taxon>Acetivibrio</taxon>
    </lineage>
</organism>
<keyword evidence="9" id="KW-1185">Reference proteome</keyword>
<dbReference type="HAMAP" id="MF_00735">
    <property type="entry name" value="Methyltr_PrmA"/>
    <property type="match status" value="1"/>
</dbReference>
<feature type="binding site" evidence="6">
    <location>
        <position position="204"/>
    </location>
    <ligand>
        <name>S-adenosyl-L-methionine</name>
        <dbReference type="ChEBI" id="CHEBI:59789"/>
    </ligand>
</feature>
<keyword evidence="5 6" id="KW-0949">S-adenosyl-L-methionine</keyword>
<dbReference type="CDD" id="cd02440">
    <property type="entry name" value="AdoMet_MTases"/>
    <property type="match status" value="1"/>
</dbReference>
<dbReference type="GO" id="GO:0008276">
    <property type="term" value="F:protein methyltransferase activity"/>
    <property type="evidence" value="ECO:0007669"/>
    <property type="project" value="UniProtKB-UniRule"/>
</dbReference>
<keyword evidence="4 6" id="KW-0808">Transferase</keyword>